<protein>
    <submittedName>
        <fullName evidence="3">MSHA biogenesis protein MshJ</fullName>
    </submittedName>
</protein>
<keyword evidence="2" id="KW-0812">Transmembrane</keyword>
<feature type="coiled-coil region" evidence="1">
    <location>
        <begin position="43"/>
        <end position="70"/>
    </location>
</feature>
<proteinExistence type="predicted"/>
<sequence>MKALLQRWQAMVPREQWLTLGVGFALLGMLYLLLVADPLALRQKQLSGQLQGAKARLLEAQTQRAELQRKREQDPNLGMRSSLLLAQAEHERLLDGIDHETAALIDPPTMRRVLEDLLRAQPGLNLAAVESFSAPLEVPGEAEPAKGEKAVAPAVSLYRHGVRLTLEGGYFELIAYLQAVQASGWRLHWQQLDYQVDAGGSGRASIRLELYTLSRQAGWVGV</sequence>
<name>A0A7X0EUY2_9PSED</name>
<keyword evidence="4" id="KW-1185">Reference proteome</keyword>
<keyword evidence="2" id="KW-1133">Transmembrane helix</keyword>
<evidence type="ECO:0000313" key="4">
    <source>
        <dbReference type="Proteomes" id="UP000557193"/>
    </source>
</evidence>
<keyword evidence="2" id="KW-0472">Membrane</keyword>
<keyword evidence="1" id="KW-0175">Coiled coil</keyword>
<dbReference type="GO" id="GO:0015627">
    <property type="term" value="C:type II protein secretion system complex"/>
    <property type="evidence" value="ECO:0007669"/>
    <property type="project" value="InterPro"/>
</dbReference>
<dbReference type="Pfam" id="PF04612">
    <property type="entry name" value="T2SSM"/>
    <property type="match status" value="1"/>
</dbReference>
<gene>
    <name evidence="3" type="ORF">HNP49_002846</name>
</gene>
<dbReference type="GO" id="GO:0015628">
    <property type="term" value="P:protein secretion by the type II secretion system"/>
    <property type="evidence" value="ECO:0007669"/>
    <property type="project" value="InterPro"/>
</dbReference>
<dbReference type="InterPro" id="IPR007690">
    <property type="entry name" value="T2SS_GspM"/>
</dbReference>
<dbReference type="EMBL" id="JACHLL010000005">
    <property type="protein sequence ID" value="MBB6342664.1"/>
    <property type="molecule type" value="Genomic_DNA"/>
</dbReference>
<evidence type="ECO:0000256" key="2">
    <source>
        <dbReference type="SAM" id="Phobius"/>
    </source>
</evidence>
<reference evidence="3 4" key="1">
    <citation type="submission" date="2020-08" db="EMBL/GenBank/DDBJ databases">
        <title>Functional genomics of gut bacteria from endangered species of beetles.</title>
        <authorList>
            <person name="Carlos-Shanley C."/>
        </authorList>
    </citation>
    <scope>NUCLEOTIDE SEQUENCE [LARGE SCALE GENOMIC DNA]</scope>
    <source>
        <strain evidence="3 4">S00202</strain>
    </source>
</reference>
<feature type="transmembrane region" description="Helical" evidence="2">
    <location>
        <begin position="17"/>
        <end position="36"/>
    </location>
</feature>
<comment type="caution">
    <text evidence="3">The sequence shown here is derived from an EMBL/GenBank/DDBJ whole genome shotgun (WGS) entry which is preliminary data.</text>
</comment>
<dbReference type="RefSeq" id="WP_184684324.1">
    <property type="nucleotide sequence ID" value="NZ_JACHLL010000005.1"/>
</dbReference>
<dbReference type="Proteomes" id="UP000557193">
    <property type="component" value="Unassembled WGS sequence"/>
</dbReference>
<evidence type="ECO:0000313" key="3">
    <source>
        <dbReference type="EMBL" id="MBB6342664.1"/>
    </source>
</evidence>
<accession>A0A7X0EUY2</accession>
<organism evidence="3 4">
    <name type="scientific">Pseudomonas fluvialis</name>
    <dbReference type="NCBI Taxonomy" id="1793966"/>
    <lineage>
        <taxon>Bacteria</taxon>
        <taxon>Pseudomonadati</taxon>
        <taxon>Pseudomonadota</taxon>
        <taxon>Gammaproteobacteria</taxon>
        <taxon>Pseudomonadales</taxon>
        <taxon>Pseudomonadaceae</taxon>
        <taxon>Pseudomonas</taxon>
    </lineage>
</organism>
<evidence type="ECO:0000256" key="1">
    <source>
        <dbReference type="SAM" id="Coils"/>
    </source>
</evidence>
<dbReference type="AlphaFoldDB" id="A0A7X0EUY2"/>